<dbReference type="EMBL" id="LR865388">
    <property type="protein sequence ID" value="CAD2093808.1"/>
    <property type="molecule type" value="Genomic_DNA"/>
</dbReference>
<evidence type="ECO:0000313" key="3">
    <source>
        <dbReference type="Proteomes" id="UP000515550"/>
    </source>
</evidence>
<accession>A0A6V7S7U1</accession>
<dbReference type="AlphaFoldDB" id="A0A6V7S7U1"/>
<evidence type="ECO:0000313" key="2">
    <source>
        <dbReference type="EMBL" id="CAD2093808.1"/>
    </source>
</evidence>
<dbReference type="VEuPathDB" id="PlasmoDB:PVBDA_1003960"/>
<proteinExistence type="predicted"/>
<keyword evidence="1" id="KW-0812">Transmembrane</keyword>
<organism evidence="2 3">
    <name type="scientific">Plasmodium vinckei brucechwatti</name>
    <dbReference type="NCBI Taxonomy" id="119398"/>
    <lineage>
        <taxon>Eukaryota</taxon>
        <taxon>Sar</taxon>
        <taxon>Alveolata</taxon>
        <taxon>Apicomplexa</taxon>
        <taxon>Aconoidasida</taxon>
        <taxon>Haemosporida</taxon>
        <taxon>Plasmodiidae</taxon>
        <taxon>Plasmodium</taxon>
        <taxon>Plasmodium (Vinckeia)</taxon>
    </lineage>
</organism>
<keyword evidence="1" id="KW-0472">Membrane</keyword>
<keyword evidence="1" id="KW-1133">Transmembrane helix</keyword>
<evidence type="ECO:0000256" key="1">
    <source>
        <dbReference type="SAM" id="Phobius"/>
    </source>
</evidence>
<protein>
    <submittedName>
        <fullName evidence="2">Uncharacterized protein</fullName>
    </submittedName>
</protein>
<feature type="transmembrane region" description="Helical" evidence="1">
    <location>
        <begin position="112"/>
        <end position="138"/>
    </location>
</feature>
<gene>
    <name evidence="2" type="ORF">PVBDA_1003960</name>
</gene>
<dbReference type="Proteomes" id="UP000515550">
    <property type="component" value="Chromosome PVBDA_10"/>
</dbReference>
<name>A0A6V7S7U1_PLAVN</name>
<reference evidence="2 3" key="1">
    <citation type="submission" date="2020-08" db="EMBL/GenBank/DDBJ databases">
        <authorList>
            <person name="Ramaprasad A."/>
        </authorList>
    </citation>
    <scope>NUCLEOTIDE SEQUENCE [LARGE SCALE GENOMIC DNA]</scope>
</reference>
<sequence length="166" mass="19649">MANKSVIKPHKVAKDDLFQNISNGVDTAINSHNIALEEKKKKFAHKYENKREELIRIINNSLVENIQNDDLKFSFQNSNQNIDYSIEGHIVKQSPYHEYATSLYQYYGFFRIFIFSFFLVFIFCILIASIISMLKVLIKNLKKRKKMHTNSRCEITLMNEYYNDHP</sequence>